<dbReference type="Proteomes" id="UP000193144">
    <property type="component" value="Unassembled WGS sequence"/>
</dbReference>
<reference evidence="1 2" key="1">
    <citation type="submission" date="2016-07" db="EMBL/GenBank/DDBJ databases">
        <title>Pervasive Adenine N6-methylation of Active Genes in Fungi.</title>
        <authorList>
            <consortium name="DOE Joint Genome Institute"/>
            <person name="Mondo S.J."/>
            <person name="Dannebaum R.O."/>
            <person name="Kuo R.C."/>
            <person name="Labutti K."/>
            <person name="Haridas S."/>
            <person name="Kuo A."/>
            <person name="Salamov A."/>
            <person name="Ahrendt S.R."/>
            <person name="Lipzen A."/>
            <person name="Sullivan W."/>
            <person name="Andreopoulos W.B."/>
            <person name="Clum A."/>
            <person name="Lindquist E."/>
            <person name="Daum C."/>
            <person name="Ramamoorthy G.K."/>
            <person name="Gryganskyi A."/>
            <person name="Culley D."/>
            <person name="Magnuson J.K."/>
            <person name="James T.Y."/>
            <person name="O'Malley M.A."/>
            <person name="Stajich J.E."/>
            <person name="Spatafora J.W."/>
            <person name="Visel A."/>
            <person name="Grigoriev I.V."/>
        </authorList>
    </citation>
    <scope>NUCLEOTIDE SEQUENCE [LARGE SCALE GENOMIC DNA]</scope>
    <source>
        <strain evidence="1 2">CBS 115471</strain>
    </source>
</reference>
<proteinExistence type="predicted"/>
<gene>
    <name evidence="1" type="ORF">BCR34DRAFT_580482</name>
</gene>
<feature type="non-terminal residue" evidence="1">
    <location>
        <position position="344"/>
    </location>
</feature>
<dbReference type="EMBL" id="MCFA01000338">
    <property type="protein sequence ID" value="ORX93483.1"/>
    <property type="molecule type" value="Genomic_DNA"/>
</dbReference>
<protein>
    <submittedName>
        <fullName evidence="1">Uncharacterized protein</fullName>
    </submittedName>
</protein>
<evidence type="ECO:0000313" key="1">
    <source>
        <dbReference type="EMBL" id="ORX93483.1"/>
    </source>
</evidence>
<evidence type="ECO:0000313" key="2">
    <source>
        <dbReference type="Proteomes" id="UP000193144"/>
    </source>
</evidence>
<keyword evidence="2" id="KW-1185">Reference proteome</keyword>
<sequence length="344" mass="39812">MSPGLGNIGDPVVYRERLRRRDLKELELRLHCWDQLHPRPDRRFRQKRYVGCVPWQTTSETFVELTELTEPNYLDWIRGTYTANIPISDVPTEEEPHESEVFVPITLDLDFSKEREEILSWTIDTRPSKIRGPAAYPGMHSGCFVTWNVGAFNTFCEVIWKTPIFSPYVDVVIPYRGLDREDFKPITMKTGRIKFSGDIDQEASHVENFFLGSRGYTCHVNVLQRMLRDLSRLLVFGPRYENMRVVPICAYDDLFQTTGADRKAEFFNSPHFPQAARLFSRVFCQAGLGGDESREDLAPKALCEASLQTMEALMEHFNIVREPQWVENGDRDWVDDMEADATTV</sequence>
<dbReference type="AlphaFoldDB" id="A0A1Y1Y666"/>
<comment type="caution">
    <text evidence="1">The sequence shown here is derived from an EMBL/GenBank/DDBJ whole genome shotgun (WGS) entry which is preliminary data.</text>
</comment>
<organism evidence="1 2">
    <name type="scientific">Clohesyomyces aquaticus</name>
    <dbReference type="NCBI Taxonomy" id="1231657"/>
    <lineage>
        <taxon>Eukaryota</taxon>
        <taxon>Fungi</taxon>
        <taxon>Dikarya</taxon>
        <taxon>Ascomycota</taxon>
        <taxon>Pezizomycotina</taxon>
        <taxon>Dothideomycetes</taxon>
        <taxon>Pleosporomycetidae</taxon>
        <taxon>Pleosporales</taxon>
        <taxon>Lindgomycetaceae</taxon>
        <taxon>Clohesyomyces</taxon>
    </lineage>
</organism>
<dbReference type="OrthoDB" id="5416050at2759"/>
<accession>A0A1Y1Y666</accession>
<name>A0A1Y1Y666_9PLEO</name>